<proteinExistence type="predicted"/>
<name>A0ABR2I277_9PEZI</name>
<protein>
    <submittedName>
        <fullName evidence="1">Uncharacterized protein</fullName>
    </submittedName>
</protein>
<organism evidence="1 2">
    <name type="scientific">Apiospora arundinis</name>
    <dbReference type="NCBI Taxonomy" id="335852"/>
    <lineage>
        <taxon>Eukaryota</taxon>
        <taxon>Fungi</taxon>
        <taxon>Dikarya</taxon>
        <taxon>Ascomycota</taxon>
        <taxon>Pezizomycotina</taxon>
        <taxon>Sordariomycetes</taxon>
        <taxon>Xylariomycetidae</taxon>
        <taxon>Amphisphaeriales</taxon>
        <taxon>Apiosporaceae</taxon>
        <taxon>Apiospora</taxon>
    </lineage>
</organism>
<keyword evidence="2" id="KW-1185">Reference proteome</keyword>
<dbReference type="EMBL" id="JAPCWZ010000007">
    <property type="protein sequence ID" value="KAK8856272.1"/>
    <property type="molecule type" value="Genomic_DNA"/>
</dbReference>
<gene>
    <name evidence="1" type="ORF">PGQ11_012184</name>
</gene>
<dbReference type="Proteomes" id="UP001390339">
    <property type="component" value="Unassembled WGS sequence"/>
</dbReference>
<accession>A0ABR2I277</accession>
<evidence type="ECO:0000313" key="2">
    <source>
        <dbReference type="Proteomes" id="UP001390339"/>
    </source>
</evidence>
<sequence length="497" mass="57047">MASPKLESLAIELKVMILKGMDASSILSLISASPTFHRVFYGYYSEILEDSVMLSSGIRPEVLNDALAAASLPYPLNMNDPDKKTIMDEDAECKAVMLWKDRKFAFAPSNRLPSTPFLIGCTVPGYPAARFHLRDAVSVARLSFYIEQFIDDYATKARCDPLQDFYVYNNVPNWAHRTLRSKKRTSPLRPNKAFRLTKDELIKFQRAFFRFEFYARVHAHLETAGEFSRTKNPLIGIPPSEAEEVACAYGYLWSLQMLAFEEMDENEDTRKRYKNAQAYPVHHFTRQTFATPVYNTDILLRAPLVSGIKRVYKAITEPYEKRYKLVCGDIAKRVEVSGRHRGQMFGNDHTDFMGAVLNGDPQCFISRCCQNQWGLVIRWRTAASHTNASQAMMNTARPAESGAMSSGTTPNYSWNKWRNRQIKHKKICRKNSNTAPHREAMNIIAARRMCAWVFWDDSTLIQLDRWRMSDFKAIDIGGFLLEKDDPKSDEAVVWSHY</sequence>
<evidence type="ECO:0000313" key="1">
    <source>
        <dbReference type="EMBL" id="KAK8856272.1"/>
    </source>
</evidence>
<comment type="caution">
    <text evidence="1">The sequence shown here is derived from an EMBL/GenBank/DDBJ whole genome shotgun (WGS) entry which is preliminary data.</text>
</comment>
<reference evidence="1 2" key="1">
    <citation type="journal article" date="2024" name="IMA Fungus">
        <title>Apiospora arundinis, a panoply of carbohydrate-active enzymes and secondary metabolites.</title>
        <authorList>
            <person name="Sorensen T."/>
            <person name="Petersen C."/>
            <person name="Muurmann A.T."/>
            <person name="Christiansen J.V."/>
            <person name="Brundto M.L."/>
            <person name="Overgaard C.K."/>
            <person name="Boysen A.T."/>
            <person name="Wollenberg R.D."/>
            <person name="Larsen T.O."/>
            <person name="Sorensen J.L."/>
            <person name="Nielsen K.L."/>
            <person name="Sondergaard T.E."/>
        </authorList>
    </citation>
    <scope>NUCLEOTIDE SEQUENCE [LARGE SCALE GENOMIC DNA]</scope>
    <source>
        <strain evidence="1 2">AAU 773</strain>
    </source>
</reference>